<gene>
    <name evidence="11" type="ORF">B9G98_01478</name>
</gene>
<dbReference type="AlphaFoldDB" id="A0A2T0FFT8"/>
<dbReference type="GO" id="GO:0008442">
    <property type="term" value="F:3-hydroxyisobutyrate dehydrogenase activity"/>
    <property type="evidence" value="ECO:0007669"/>
    <property type="project" value="UniProtKB-EC"/>
</dbReference>
<keyword evidence="6" id="KW-0520">NAD</keyword>
<dbReference type="RefSeq" id="XP_024663804.1">
    <property type="nucleotide sequence ID" value="XM_024808036.1"/>
</dbReference>
<protein>
    <recommendedName>
        <fullName evidence="3">3-hydroxyisobutyrate dehydrogenase</fullName>
        <ecNumber evidence="3">1.1.1.31</ecNumber>
    </recommendedName>
</protein>
<evidence type="ECO:0000256" key="6">
    <source>
        <dbReference type="ARBA" id="ARBA00023027"/>
    </source>
</evidence>
<accession>A0A2T0FFT8</accession>
<evidence type="ECO:0000313" key="11">
    <source>
        <dbReference type="EMBL" id="PRT53858.1"/>
    </source>
</evidence>
<comment type="catalytic activity">
    <reaction evidence="7">
        <text>3-hydroxy-2-methylpropanoate + NAD(+) = 2-methyl-3-oxopropanoate + NADH + H(+)</text>
        <dbReference type="Rhea" id="RHEA:17681"/>
        <dbReference type="ChEBI" id="CHEBI:11805"/>
        <dbReference type="ChEBI" id="CHEBI:15378"/>
        <dbReference type="ChEBI" id="CHEBI:57540"/>
        <dbReference type="ChEBI" id="CHEBI:57700"/>
        <dbReference type="ChEBI" id="CHEBI:57945"/>
        <dbReference type="EC" id="1.1.1.31"/>
    </reaction>
</comment>
<dbReference type="InterPro" id="IPR002204">
    <property type="entry name" value="3-OH-isobutyrate_DH-rel_CS"/>
</dbReference>
<comment type="similarity">
    <text evidence="2">Belongs to the HIBADH-related family. 3-hydroxyisobutyrate dehydrogenase subfamily.</text>
</comment>
<dbReference type="InterPro" id="IPR015815">
    <property type="entry name" value="HIBADH-related"/>
</dbReference>
<dbReference type="InterPro" id="IPR006115">
    <property type="entry name" value="6PGDH_NADP-bd"/>
</dbReference>
<dbReference type="InterPro" id="IPR013328">
    <property type="entry name" value="6PGD_dom2"/>
</dbReference>
<comment type="caution">
    <text evidence="11">The sequence shown here is derived from an EMBL/GenBank/DDBJ whole genome shotgun (WGS) entry which is preliminary data.</text>
</comment>
<dbReference type="STRING" id="45607.A0A2T0FFT8"/>
<keyword evidence="12" id="KW-1185">Reference proteome</keyword>
<evidence type="ECO:0000256" key="3">
    <source>
        <dbReference type="ARBA" id="ARBA00012991"/>
    </source>
</evidence>
<evidence type="ECO:0000256" key="2">
    <source>
        <dbReference type="ARBA" id="ARBA00006013"/>
    </source>
</evidence>
<organism evidence="11 12">
    <name type="scientific">Wickerhamiella sorbophila</name>
    <dbReference type="NCBI Taxonomy" id="45607"/>
    <lineage>
        <taxon>Eukaryota</taxon>
        <taxon>Fungi</taxon>
        <taxon>Dikarya</taxon>
        <taxon>Ascomycota</taxon>
        <taxon>Saccharomycotina</taxon>
        <taxon>Dipodascomycetes</taxon>
        <taxon>Dipodascales</taxon>
        <taxon>Trichomonascaceae</taxon>
        <taxon>Wickerhamiella</taxon>
    </lineage>
</organism>
<dbReference type="Pfam" id="PF14833">
    <property type="entry name" value="NAD_binding_11"/>
    <property type="match status" value="1"/>
</dbReference>
<comment type="pathway">
    <text evidence="1">Amino-acid degradation; L-valine degradation.</text>
</comment>
<dbReference type="InterPro" id="IPR008927">
    <property type="entry name" value="6-PGluconate_DH-like_C_sf"/>
</dbReference>
<evidence type="ECO:0000259" key="9">
    <source>
        <dbReference type="Pfam" id="PF03446"/>
    </source>
</evidence>
<dbReference type="OrthoDB" id="21615at2759"/>
<evidence type="ECO:0000256" key="8">
    <source>
        <dbReference type="PIRSR" id="PIRSR000103-1"/>
    </source>
</evidence>
<dbReference type="GO" id="GO:0050661">
    <property type="term" value="F:NADP binding"/>
    <property type="evidence" value="ECO:0007669"/>
    <property type="project" value="InterPro"/>
</dbReference>
<keyword evidence="4" id="KW-0101">Branched-chain amino acid catabolism</keyword>
<reference evidence="11 12" key="1">
    <citation type="submission" date="2017-04" db="EMBL/GenBank/DDBJ databases">
        <title>Genome sequencing of [Candida] sorbophila.</title>
        <authorList>
            <person name="Ahn J.O."/>
        </authorList>
    </citation>
    <scope>NUCLEOTIDE SEQUENCE [LARGE SCALE GENOMIC DNA]</scope>
    <source>
        <strain evidence="11 12">DS02</strain>
    </source>
</reference>
<dbReference type="EC" id="1.1.1.31" evidence="3"/>
<feature type="domain" description="3-hydroxyisobutyrate dehydrogenase-like NAD-binding" evidence="10">
    <location>
        <begin position="165"/>
        <end position="290"/>
    </location>
</feature>
<dbReference type="Gene3D" id="3.40.50.720">
    <property type="entry name" value="NAD(P)-binding Rossmann-like Domain"/>
    <property type="match status" value="1"/>
</dbReference>
<dbReference type="SUPFAM" id="SSF48179">
    <property type="entry name" value="6-phosphogluconate dehydrogenase C-terminal domain-like"/>
    <property type="match status" value="1"/>
</dbReference>
<evidence type="ECO:0000256" key="1">
    <source>
        <dbReference type="ARBA" id="ARBA00005109"/>
    </source>
</evidence>
<feature type="domain" description="6-phosphogluconate dehydrogenase NADP-binding" evidence="9">
    <location>
        <begin position="4"/>
        <end position="159"/>
    </location>
</feature>
<feature type="active site" evidence="8">
    <location>
        <position position="170"/>
    </location>
</feature>
<dbReference type="FunFam" id="1.10.1040.10:FF:000006">
    <property type="entry name" value="3-hydroxyisobutyrate dehydrogenase"/>
    <property type="match status" value="1"/>
</dbReference>
<evidence type="ECO:0000313" key="12">
    <source>
        <dbReference type="Proteomes" id="UP000238350"/>
    </source>
</evidence>
<name>A0A2T0FFT8_9ASCO</name>
<evidence type="ECO:0000256" key="4">
    <source>
        <dbReference type="ARBA" id="ARBA00022456"/>
    </source>
</evidence>
<dbReference type="PIRSF" id="PIRSF000103">
    <property type="entry name" value="HIBADH"/>
    <property type="match status" value="1"/>
</dbReference>
<dbReference type="EMBL" id="NDIQ01000001">
    <property type="protein sequence ID" value="PRT53858.1"/>
    <property type="molecule type" value="Genomic_DNA"/>
</dbReference>
<dbReference type="Proteomes" id="UP000238350">
    <property type="component" value="Unassembled WGS sequence"/>
</dbReference>
<evidence type="ECO:0000256" key="5">
    <source>
        <dbReference type="ARBA" id="ARBA00023002"/>
    </source>
</evidence>
<dbReference type="SUPFAM" id="SSF51735">
    <property type="entry name" value="NAD(P)-binding Rossmann-fold domains"/>
    <property type="match status" value="1"/>
</dbReference>
<keyword evidence="5" id="KW-0560">Oxidoreductase</keyword>
<dbReference type="InterPro" id="IPR029154">
    <property type="entry name" value="HIBADH-like_NADP-bd"/>
</dbReference>
<evidence type="ECO:0000256" key="7">
    <source>
        <dbReference type="ARBA" id="ARBA00049197"/>
    </source>
</evidence>
<sequence length="295" mass="30543">MTRFGFIGLGAMGLNMARNIAAKMKPSDTLHVFDVAPAQADLVPGAIKASRVSEVAANADTVITMLPMGKHVSGVFNEIVAAVGRDGQKQFIDSSTIDIATSRAVASKVAAAGHRFVDAPVSGGTAGAKAGTLTFMVGAPEIEGSLQVALELMGKRLFACGQQSSGLAAKLANNYILALTNLATSEGFALAKHLGLDLATFSQLVDVSSGQSWSSRVNNPVPGVDANTPSSRDYENGFAVDLCRKDLLLAVEAAQGAAMDLPLGKHAPAVYTALSEAGLGKKDMSILYKTLLDHK</sequence>
<dbReference type="GO" id="GO:0005739">
    <property type="term" value="C:mitochondrion"/>
    <property type="evidence" value="ECO:0007669"/>
    <property type="project" value="TreeGrafter"/>
</dbReference>
<dbReference type="PANTHER" id="PTHR22981:SF7">
    <property type="entry name" value="3-HYDROXYISOBUTYRATE DEHYDROGENASE, MITOCHONDRIAL"/>
    <property type="match status" value="1"/>
</dbReference>
<evidence type="ECO:0000259" key="10">
    <source>
        <dbReference type="Pfam" id="PF14833"/>
    </source>
</evidence>
<dbReference type="Gene3D" id="1.10.1040.10">
    <property type="entry name" value="N-(1-d-carboxylethyl)-l-norvaline Dehydrogenase, domain 2"/>
    <property type="match status" value="1"/>
</dbReference>
<dbReference type="GeneID" id="36515227"/>
<dbReference type="InterPro" id="IPR036291">
    <property type="entry name" value="NAD(P)-bd_dom_sf"/>
</dbReference>
<dbReference type="PROSITE" id="PS00895">
    <property type="entry name" value="3_HYDROXYISOBUT_DH"/>
    <property type="match status" value="1"/>
</dbReference>
<dbReference type="GO" id="GO:0051287">
    <property type="term" value="F:NAD binding"/>
    <property type="evidence" value="ECO:0007669"/>
    <property type="project" value="InterPro"/>
</dbReference>
<proteinExistence type="inferred from homology"/>
<dbReference type="GO" id="GO:0006574">
    <property type="term" value="P:L-valine catabolic process"/>
    <property type="evidence" value="ECO:0007669"/>
    <property type="project" value="TreeGrafter"/>
</dbReference>
<dbReference type="PANTHER" id="PTHR22981">
    <property type="entry name" value="3-HYDROXYISOBUTYRATE DEHYDROGENASE-RELATED"/>
    <property type="match status" value="1"/>
</dbReference>
<dbReference type="Pfam" id="PF03446">
    <property type="entry name" value="NAD_binding_2"/>
    <property type="match status" value="1"/>
</dbReference>